<protein>
    <recommendedName>
        <fullName evidence="1">NrS-1 polymerase-like helicase domain-containing protein</fullName>
    </recommendedName>
</protein>
<organism evidence="2">
    <name type="scientific">marine metagenome</name>
    <dbReference type="NCBI Taxonomy" id="408172"/>
    <lineage>
        <taxon>unclassified sequences</taxon>
        <taxon>metagenomes</taxon>
        <taxon>ecological metagenomes</taxon>
    </lineage>
</organism>
<name>A0A381WHX7_9ZZZZ</name>
<dbReference type="AlphaFoldDB" id="A0A381WHX7"/>
<proteinExistence type="predicted"/>
<dbReference type="EMBL" id="UINC01011766">
    <property type="protein sequence ID" value="SVA51718.1"/>
    <property type="molecule type" value="Genomic_DNA"/>
</dbReference>
<reference evidence="2" key="1">
    <citation type="submission" date="2018-05" db="EMBL/GenBank/DDBJ databases">
        <authorList>
            <person name="Lanie J.A."/>
            <person name="Ng W.-L."/>
            <person name="Kazmierczak K.M."/>
            <person name="Andrzejewski T.M."/>
            <person name="Davidsen T.M."/>
            <person name="Wayne K.J."/>
            <person name="Tettelin H."/>
            <person name="Glass J.I."/>
            <person name="Rusch D."/>
            <person name="Podicherti R."/>
            <person name="Tsui H.-C.T."/>
            <person name="Winkler M.E."/>
        </authorList>
    </citation>
    <scope>NUCLEOTIDE SEQUENCE</scope>
</reference>
<evidence type="ECO:0000313" key="2">
    <source>
        <dbReference type="EMBL" id="SVA51718.1"/>
    </source>
</evidence>
<dbReference type="CDD" id="cd01427">
    <property type="entry name" value="HAD_like"/>
    <property type="match status" value="1"/>
</dbReference>
<dbReference type="Gene3D" id="3.40.50.300">
    <property type="entry name" value="P-loop containing nucleotide triphosphate hydrolases"/>
    <property type="match status" value="1"/>
</dbReference>
<dbReference type="Pfam" id="PF19263">
    <property type="entry name" value="DUF5906"/>
    <property type="match status" value="1"/>
</dbReference>
<sequence>MIDYDGTLTIDGAKQRLKQSGLKYILVSSKSHSPELHKFHVLIFYERIITDKNQHRKITQYYHKKYFSDSDPSVKDLARFFMGSPDDCVVEMDTQGQHIDTNGILSLIDFQLVSDLKIELASGKTVLLNEIKEKSPCKCPHPDHDDNNPSAFIDLHENGNHYCHCSSCDWTWREQDDENYWYKKCKNFWSYGKDIYEFGIIGGDFFMEKITQKKFHILTDSNLDQDSRNRSLNHLVKNKHIPHLVRVDYTGDVDIEAPSYEVNKNKGVVQVRYDAIPVKLKDSEFVASFIHDRFGQYAQFFKEWLALYVYTNYRKLPTIILVGPRGRGKSTIAEMTAEIYPSLSQEWHGHEQNFTYEVEKKFLYVEENEMSNSHQYKTLKKYSGQKYAMVNKKFKDPYRVRNNTSIMMLTNDKVPIYVKREELPTDSKNNQFFVYELPPIKTGINTDIQSTLVNSLGHYIRTELKQVYEGLNMDGYRYSIDVPITPEEKLLFQCSTTDLEADADKYIEKLVLSKNDAYRPFFNKGYVPSQFFKDFDIPTSHCNRVIKNLVKRGQLMGNSERIMVNNERHYCYKMTDKLRDEIDKAIFKQL</sequence>
<evidence type="ECO:0000259" key="1">
    <source>
        <dbReference type="Pfam" id="PF19263"/>
    </source>
</evidence>
<dbReference type="SUPFAM" id="SSF52540">
    <property type="entry name" value="P-loop containing nucleoside triphosphate hydrolases"/>
    <property type="match status" value="1"/>
</dbReference>
<gene>
    <name evidence="2" type="ORF">METZ01_LOCUS104572</name>
</gene>
<feature type="domain" description="NrS-1 polymerase-like helicase" evidence="1">
    <location>
        <begin position="321"/>
        <end position="416"/>
    </location>
</feature>
<dbReference type="InterPro" id="IPR045455">
    <property type="entry name" value="NrS-1_pol-like_helicase"/>
</dbReference>
<accession>A0A381WHX7</accession>
<dbReference type="InterPro" id="IPR027417">
    <property type="entry name" value="P-loop_NTPase"/>
</dbReference>